<dbReference type="Pfam" id="PF00514">
    <property type="entry name" value="Arm"/>
    <property type="match status" value="8"/>
</dbReference>
<dbReference type="RefSeq" id="XP_019617180.1">
    <property type="nucleotide sequence ID" value="XM_019761621.1"/>
</dbReference>
<dbReference type="GO" id="GO:0005634">
    <property type="term" value="C:nucleus"/>
    <property type="evidence" value="ECO:0007669"/>
    <property type="project" value="UniProtKB-ARBA"/>
</dbReference>
<evidence type="ECO:0000256" key="3">
    <source>
        <dbReference type="ARBA" id="ARBA00022737"/>
    </source>
</evidence>
<dbReference type="InterPro" id="IPR024931">
    <property type="entry name" value="Importin_alpha"/>
</dbReference>
<dbReference type="GO" id="GO:0061608">
    <property type="term" value="F:nuclear import signal receptor activity"/>
    <property type="evidence" value="ECO:0007669"/>
    <property type="project" value="InterPro"/>
</dbReference>
<dbReference type="PROSITE" id="PS50176">
    <property type="entry name" value="ARM_REPEAT"/>
    <property type="match status" value="2"/>
</dbReference>
<dbReference type="Gene3D" id="1.25.10.10">
    <property type="entry name" value="Leucine-rich Repeat Variant"/>
    <property type="match status" value="1"/>
</dbReference>
<dbReference type="Proteomes" id="UP000515135">
    <property type="component" value="Unplaced"/>
</dbReference>
<evidence type="ECO:0000259" key="8">
    <source>
        <dbReference type="PROSITE" id="PS51214"/>
    </source>
</evidence>
<dbReference type="FunFam" id="1.25.10.10:FF:000009">
    <property type="entry name" value="Importin subunit alpha"/>
    <property type="match status" value="1"/>
</dbReference>
<name>A0A6P4XKU5_BRABE</name>
<evidence type="ECO:0000313" key="10">
    <source>
        <dbReference type="RefSeq" id="XP_019617180.1"/>
    </source>
</evidence>
<reference evidence="10" key="1">
    <citation type="submission" date="2025-08" db="UniProtKB">
        <authorList>
            <consortium name="RefSeq"/>
        </authorList>
    </citation>
    <scope>IDENTIFICATION</scope>
    <source>
        <tissue evidence="10">Gonad</tissue>
    </source>
</reference>
<evidence type="ECO:0000256" key="5">
    <source>
        <dbReference type="PIRNR" id="PIRNR005673"/>
    </source>
</evidence>
<gene>
    <name evidence="10" type="primary">LOC109464610</name>
</gene>
<feature type="domain" description="IBB" evidence="8">
    <location>
        <begin position="1"/>
        <end position="54"/>
    </location>
</feature>
<evidence type="ECO:0000256" key="2">
    <source>
        <dbReference type="ARBA" id="ARBA00022448"/>
    </source>
</evidence>
<dbReference type="AlphaFoldDB" id="A0A6P4XKU5"/>
<comment type="similarity">
    <text evidence="1 5">Belongs to the importin alpha family.</text>
</comment>
<dbReference type="GO" id="GO:0005737">
    <property type="term" value="C:cytoplasm"/>
    <property type="evidence" value="ECO:0007669"/>
    <property type="project" value="InterPro"/>
</dbReference>
<dbReference type="InterPro" id="IPR016024">
    <property type="entry name" value="ARM-type_fold"/>
</dbReference>
<accession>A0A6P4XKU5</accession>
<dbReference type="InterPro" id="IPR002652">
    <property type="entry name" value="Importin-a_IBB"/>
</dbReference>
<dbReference type="Pfam" id="PF16186">
    <property type="entry name" value="Arm_3"/>
    <property type="match status" value="1"/>
</dbReference>
<keyword evidence="3" id="KW-0677">Repeat</keyword>
<proteinExistence type="inferred from homology"/>
<evidence type="ECO:0000256" key="6">
    <source>
        <dbReference type="PROSITE-ProRule" id="PRU00259"/>
    </source>
</evidence>
<dbReference type="Pfam" id="PF01749">
    <property type="entry name" value="IBB"/>
    <property type="match status" value="1"/>
</dbReference>
<feature type="region of interest" description="Disordered" evidence="7">
    <location>
        <begin position="1"/>
        <end position="39"/>
    </location>
</feature>
<feature type="repeat" description="ARM" evidence="6">
    <location>
        <begin position="111"/>
        <end position="154"/>
    </location>
</feature>
<dbReference type="PANTHER" id="PTHR23316">
    <property type="entry name" value="IMPORTIN ALPHA"/>
    <property type="match status" value="1"/>
</dbReference>
<evidence type="ECO:0000256" key="4">
    <source>
        <dbReference type="ARBA" id="ARBA00022927"/>
    </source>
</evidence>
<keyword evidence="9" id="KW-1185">Reference proteome</keyword>
<feature type="compositionally biased region" description="Basic and acidic residues" evidence="7">
    <location>
        <begin position="14"/>
        <end position="39"/>
    </location>
</feature>
<keyword evidence="2 5" id="KW-0813">Transport</keyword>
<dbReference type="InterPro" id="IPR000225">
    <property type="entry name" value="Armadillo"/>
</dbReference>
<dbReference type="SUPFAM" id="SSF48371">
    <property type="entry name" value="ARM repeat"/>
    <property type="match status" value="1"/>
</dbReference>
<evidence type="ECO:0000256" key="7">
    <source>
        <dbReference type="SAM" id="MobiDB-lite"/>
    </source>
</evidence>
<dbReference type="InterPro" id="IPR011989">
    <property type="entry name" value="ARM-like"/>
</dbReference>
<dbReference type="KEGG" id="bbel:109464610"/>
<protein>
    <recommendedName>
        <fullName evidence="5">Importin subunit alpha</fullName>
    </recommendedName>
</protein>
<organism evidence="9 10">
    <name type="scientific">Branchiostoma belcheri</name>
    <name type="common">Amphioxus</name>
    <dbReference type="NCBI Taxonomy" id="7741"/>
    <lineage>
        <taxon>Eukaryota</taxon>
        <taxon>Metazoa</taxon>
        <taxon>Chordata</taxon>
        <taxon>Cephalochordata</taxon>
        <taxon>Leptocardii</taxon>
        <taxon>Amphioxiformes</taxon>
        <taxon>Branchiostomatidae</taxon>
        <taxon>Branchiostoma</taxon>
    </lineage>
</organism>
<dbReference type="Gene3D" id="1.20.5.690">
    <property type="entry name" value="Importin-alpha, importin-beta-binding domain"/>
    <property type="match status" value="1"/>
</dbReference>
<sequence>MPSQENRLKSFKNKGRDSSELRRRRNETSVELRKAKKDESMLKRRNVAVLEDATSPLKESNSQGPSFMTVDEIIQGINSNSGQDQLLAVQGARKILSRERNPPIGHIIKANVIPKFVEFLSHEDNPSIQFEAAWALTNIASGTSEQTRAVVEGGGVPAFISLLSSQHKNVAEQAVWALGNIAGDGAEFRDFVIRSGVVQPLLALINPGTAVAFLRNLTWTLSNLCRNKNPPPPIDTVQMILPCLATLINHDDREVLADTCWAISYLSDGDNSRIQLVVDSGVVARLVLLLGCGELSVQTPCLRAVGNIVTGNDIQTQAVLDQGALACFPALLRHQKNNIQKESAWTISNITAGNTTQIQSVIDAGLIPPLLEVLHKGDYKSQKEAVWAITNFTSGGSVEQIVQLVNAGVIKPLCDMLVVRESKIVLVILDAIGNIFTAAEKLGQQHVEQICVWVEEYGGIDKIETLQNHENESVYQSALQLIEKYFSGEGEEVENLAPESTAEGYNFTQAAAQVPQGGFSF</sequence>
<dbReference type="InterPro" id="IPR036975">
    <property type="entry name" value="Importin-a_IBB_sf"/>
</dbReference>
<dbReference type="PIRSF" id="PIRSF005673">
    <property type="entry name" value="Importin_alpha"/>
    <property type="match status" value="1"/>
</dbReference>
<dbReference type="GeneID" id="109464610"/>
<dbReference type="SMART" id="SM00185">
    <property type="entry name" value="ARM"/>
    <property type="match status" value="8"/>
</dbReference>
<feature type="repeat" description="ARM" evidence="6">
    <location>
        <begin position="154"/>
        <end position="196"/>
    </location>
</feature>
<dbReference type="InterPro" id="IPR032413">
    <property type="entry name" value="Arm_3"/>
</dbReference>
<keyword evidence="4 5" id="KW-0653">Protein transport</keyword>
<evidence type="ECO:0000313" key="9">
    <source>
        <dbReference type="Proteomes" id="UP000515135"/>
    </source>
</evidence>
<dbReference type="GO" id="GO:0006606">
    <property type="term" value="P:protein import into nucleus"/>
    <property type="evidence" value="ECO:0007669"/>
    <property type="project" value="InterPro"/>
</dbReference>
<dbReference type="OrthoDB" id="29145at2759"/>
<evidence type="ECO:0000256" key="1">
    <source>
        <dbReference type="ARBA" id="ARBA00010394"/>
    </source>
</evidence>
<dbReference type="PROSITE" id="PS51214">
    <property type="entry name" value="IBB"/>
    <property type="match status" value="1"/>
</dbReference>